<dbReference type="FunFam" id="3.30.1360.210:FF:000002">
    <property type="entry name" value="60S ribosomal protein L22-2"/>
    <property type="match status" value="1"/>
</dbReference>
<reference evidence="4 5" key="1">
    <citation type="journal article" date="2011" name="J. Gen. Appl. Microbiol.">
        <title>Draft genome sequencing of the enigmatic basidiomycete Mixia osmundae.</title>
        <authorList>
            <person name="Nishida H."/>
            <person name="Nagatsuka Y."/>
            <person name="Sugiyama J."/>
        </authorList>
    </citation>
    <scope>NUCLEOTIDE SEQUENCE [LARGE SCALE GENOMIC DNA]</scope>
    <source>
        <strain evidence="5">CBS 9802 / IAM 14324 / JCM 22182 / KY 12970</strain>
    </source>
</reference>
<organism evidence="4 5">
    <name type="scientific">Mixia osmundae (strain CBS 9802 / IAM 14324 / JCM 22182 / KY 12970)</name>
    <dbReference type="NCBI Taxonomy" id="764103"/>
    <lineage>
        <taxon>Eukaryota</taxon>
        <taxon>Fungi</taxon>
        <taxon>Dikarya</taxon>
        <taxon>Basidiomycota</taxon>
        <taxon>Pucciniomycotina</taxon>
        <taxon>Mixiomycetes</taxon>
        <taxon>Mixiales</taxon>
        <taxon>Mixiaceae</taxon>
        <taxon>Mixia</taxon>
    </lineage>
</organism>
<gene>
    <name evidence="4" type="primary">Mo04536</name>
    <name evidence="4" type="ORF">E5Q_04536</name>
</gene>
<dbReference type="Pfam" id="PF01776">
    <property type="entry name" value="Ribosomal_L22e"/>
    <property type="match status" value="1"/>
</dbReference>
<reference evidence="4 5" key="2">
    <citation type="journal article" date="2012" name="Open Biol.">
        <title>Characteristics of nucleosomes and linker DNA regions on the genome of the basidiomycete Mixia osmundae revealed by mono- and dinucleosome mapping.</title>
        <authorList>
            <person name="Nishida H."/>
            <person name="Kondo S."/>
            <person name="Matsumoto T."/>
            <person name="Suzuki Y."/>
            <person name="Yoshikawa H."/>
            <person name="Taylor T.D."/>
            <person name="Sugiyama J."/>
        </authorList>
    </citation>
    <scope>NUCLEOTIDE SEQUENCE [LARGE SCALE GENOMIC DNA]</scope>
    <source>
        <strain evidence="5">CBS 9802 / IAM 14324 / JCM 22182 / KY 12970</strain>
    </source>
</reference>
<dbReference type="STRING" id="764103.G7E4U6"/>
<evidence type="ECO:0000313" key="4">
    <source>
        <dbReference type="EMBL" id="GAA97856.1"/>
    </source>
</evidence>
<keyword evidence="3" id="KW-0687">Ribonucleoprotein</keyword>
<evidence type="ECO:0000256" key="3">
    <source>
        <dbReference type="ARBA" id="ARBA00023274"/>
    </source>
</evidence>
<keyword evidence="2" id="KW-0689">Ribosomal protein</keyword>
<dbReference type="EMBL" id="BABT02000146">
    <property type="protein sequence ID" value="GAA97856.1"/>
    <property type="molecule type" value="Genomic_DNA"/>
</dbReference>
<dbReference type="InterPro" id="IPR038526">
    <property type="entry name" value="Ribosomal_eL22_sf"/>
</dbReference>
<protein>
    <recommendedName>
        <fullName evidence="6">Ribosomal protein L22e</fullName>
    </recommendedName>
</protein>
<dbReference type="GO" id="GO:0005840">
    <property type="term" value="C:ribosome"/>
    <property type="evidence" value="ECO:0007669"/>
    <property type="project" value="UniProtKB-KW"/>
</dbReference>
<evidence type="ECO:0008006" key="6">
    <source>
        <dbReference type="Google" id="ProtNLM"/>
    </source>
</evidence>
<comment type="similarity">
    <text evidence="1">Belongs to the eukaryotic ribosomal protein eL22 family.</text>
</comment>
<dbReference type="GO" id="GO:0003723">
    <property type="term" value="F:RNA binding"/>
    <property type="evidence" value="ECO:0007669"/>
    <property type="project" value="TreeGrafter"/>
</dbReference>
<dbReference type="GO" id="GO:0002181">
    <property type="term" value="P:cytoplasmic translation"/>
    <property type="evidence" value="ECO:0007669"/>
    <property type="project" value="TreeGrafter"/>
</dbReference>
<proteinExistence type="inferred from homology"/>
<dbReference type="GO" id="GO:1990904">
    <property type="term" value="C:ribonucleoprotein complex"/>
    <property type="evidence" value="ECO:0007669"/>
    <property type="project" value="UniProtKB-KW"/>
</dbReference>
<dbReference type="FunCoup" id="G7E4U6">
    <property type="interactions" value="292"/>
</dbReference>
<dbReference type="Proteomes" id="UP000009131">
    <property type="component" value="Unassembled WGS sequence"/>
</dbReference>
<evidence type="ECO:0000313" key="5">
    <source>
        <dbReference type="Proteomes" id="UP000009131"/>
    </source>
</evidence>
<dbReference type="InParanoid" id="G7E4U6"/>
<dbReference type="AlphaFoldDB" id="G7E4U6"/>
<dbReference type="GO" id="GO:0003735">
    <property type="term" value="F:structural constituent of ribosome"/>
    <property type="evidence" value="ECO:0007669"/>
    <property type="project" value="InterPro"/>
</dbReference>
<dbReference type="PANTHER" id="PTHR10064:SF31">
    <property type="entry name" value="LARGE RIBOSOMAL SUBUNIT PROTEIN EL22A-RELATED"/>
    <property type="match status" value="1"/>
</dbReference>
<name>G7E4U6_MIXOS</name>
<keyword evidence="5" id="KW-1185">Reference proteome</keyword>
<evidence type="ECO:0000256" key="2">
    <source>
        <dbReference type="ARBA" id="ARBA00022980"/>
    </source>
</evidence>
<accession>G7E4U6</accession>
<sequence length="143" mass="15973">MVAAPKSASAHGAKAQKFTIDFSKPANDKIFDGAAFEKFLHDRIKVDGRTGQLGEKIKIAREGETKIVITANIAFSKRYLKMLTKKYLKKNSLREWLRVVATNKNTYTLNRRALSVCSQRPDLLCNKVLGLHASKAKSSKSCM</sequence>
<dbReference type="HOGENOM" id="CLU_105624_0_0_1"/>
<dbReference type="PANTHER" id="PTHR10064">
    <property type="entry name" value="60S RIBOSOMAL PROTEIN L22"/>
    <property type="match status" value="1"/>
</dbReference>
<evidence type="ECO:0000256" key="1">
    <source>
        <dbReference type="ARBA" id="ARBA00007817"/>
    </source>
</evidence>
<dbReference type="eggNOG" id="KOG3434">
    <property type="taxonomic scope" value="Eukaryota"/>
</dbReference>
<comment type="caution">
    <text evidence="4">The sequence shown here is derived from an EMBL/GenBank/DDBJ whole genome shotgun (WGS) entry which is preliminary data.</text>
</comment>
<dbReference type="OrthoDB" id="10259820at2759"/>
<dbReference type="InterPro" id="IPR002671">
    <property type="entry name" value="Ribosomal_eL22"/>
</dbReference>
<dbReference type="Gene3D" id="3.30.1360.210">
    <property type="match status" value="1"/>
</dbReference>